<dbReference type="PANTHER" id="PTHR31956:SF1">
    <property type="entry name" value="NON-SPECIFIC PHOSPHOLIPASE C1"/>
    <property type="match status" value="1"/>
</dbReference>
<keyword evidence="3" id="KW-0378">Hydrolase</keyword>
<gene>
    <name evidence="5" type="ORF">C798_15360</name>
</gene>
<protein>
    <recommendedName>
        <fullName evidence="2">phospholipase C</fullName>
        <ecNumber evidence="2">3.1.4.3</ecNumber>
    </recommendedName>
</protein>
<dbReference type="PANTHER" id="PTHR31956">
    <property type="entry name" value="NON-SPECIFIC PHOSPHOLIPASE C4-RELATED"/>
    <property type="match status" value="1"/>
</dbReference>
<dbReference type="EC" id="3.1.4.3" evidence="2"/>
<dbReference type="Pfam" id="PF05506">
    <property type="entry name" value="PLipase_C_C"/>
    <property type="match status" value="2"/>
</dbReference>
<organism evidence="5 6">
    <name type="scientific">Herbaspirillum rubrisubalbicans Os34</name>
    <dbReference type="NCBI Taxonomy" id="1235827"/>
    <lineage>
        <taxon>Bacteria</taxon>
        <taxon>Pseudomonadati</taxon>
        <taxon>Pseudomonadota</taxon>
        <taxon>Betaproteobacteria</taxon>
        <taxon>Burkholderiales</taxon>
        <taxon>Oxalobacteraceae</taxon>
        <taxon>Herbaspirillum</taxon>
    </lineage>
</organism>
<evidence type="ECO:0000256" key="2">
    <source>
        <dbReference type="ARBA" id="ARBA00012018"/>
    </source>
</evidence>
<comment type="similarity">
    <text evidence="1">Belongs to the bacterial phospholipase C family.</text>
</comment>
<name>A0A6M3ZSD9_9BURK</name>
<dbReference type="Gene3D" id="3.40.720.10">
    <property type="entry name" value="Alkaline Phosphatase, subunit A"/>
    <property type="match status" value="2"/>
</dbReference>
<sequence>MMSMKRNPYGRRNFLKAAARSGGAALALSSLPASIRKALAIAPSSPTGSIKDVKHVVILMQENRSFDHYFGCLKGVRGFGDSIPRPLPDGNPVFYQRDAQGKLVLPYRLEMATTSAGRAGGNLPHAWKDQHAAWNRGDYDRWIEAKKDTVTMGYFTREDLPFHYALAEAFTICDAYHCSVLGSTNPNRFHLMSGGIDLAGRLGGPMTYQPRTGAWSGVPGQVRTGADSFRWTTYPERLEQHQVSWKVYQGTDEEQQDHGDYPSDFNVLQYFFNQYQTAAPDSPLWQKACSKFTLADLARDVQGGSLPQVSWLMPPKLSCEHPDRTPGYGAHYISQVLDILTANPALWSSTVLLVNYDENDGFFDHVVPPTPPLHAQQGLSTVDVSGEFHRVGDYVNPADDLPAGLGARVPMLVISPWSKGGYVCSEVFDHTSVIRFLEQVFDVHEPNISPWRRAVCGDLSTAFDFSRRDALTPVLPDTSAYRALSDAQASLPVPVAPSNPVMPQQERGARLARALPYDLAVHDRVLPAQGSIQLDFLNPGRAGVVYQVYARQDSERYKTFTVEPGKSLSAQWSGVGPVGGYELKVYGPNGFLRELRGSLVRPQLAEPVVQARHDGERGELVLTLENPGTQPLRIVIHDQAHGQATRTLTLAAGQQLRYQWSVAASHHWYDLLLQAEDVPGFARRLAGHVETGRPSVFIS</sequence>
<dbReference type="EMBL" id="CP008956">
    <property type="protein sequence ID" value="QJQ01564.1"/>
    <property type="molecule type" value="Genomic_DNA"/>
</dbReference>
<dbReference type="InterPro" id="IPR008475">
    <property type="entry name" value="PLipase_C_C"/>
</dbReference>
<feature type="domain" description="Bacterial phospholipase C C-terminal" evidence="4">
    <location>
        <begin position="607"/>
        <end position="688"/>
    </location>
</feature>
<dbReference type="CDD" id="cd16014">
    <property type="entry name" value="PLC"/>
    <property type="match status" value="1"/>
</dbReference>
<evidence type="ECO:0000259" key="4">
    <source>
        <dbReference type="Pfam" id="PF05506"/>
    </source>
</evidence>
<evidence type="ECO:0000313" key="6">
    <source>
        <dbReference type="Proteomes" id="UP000501648"/>
    </source>
</evidence>
<dbReference type="InterPro" id="IPR017850">
    <property type="entry name" value="Alkaline_phosphatase_core_sf"/>
</dbReference>
<dbReference type="AlphaFoldDB" id="A0A6M3ZSD9"/>
<evidence type="ECO:0000256" key="1">
    <source>
        <dbReference type="ARBA" id="ARBA00009717"/>
    </source>
</evidence>
<evidence type="ECO:0000313" key="5">
    <source>
        <dbReference type="EMBL" id="QJQ01564.1"/>
    </source>
</evidence>
<dbReference type="InterPro" id="IPR006311">
    <property type="entry name" value="TAT_signal"/>
</dbReference>
<evidence type="ECO:0000256" key="3">
    <source>
        <dbReference type="ARBA" id="ARBA00022801"/>
    </source>
</evidence>
<dbReference type="NCBIfam" id="TIGR03396">
    <property type="entry name" value="PC_PLC"/>
    <property type="match status" value="1"/>
</dbReference>
<proteinExistence type="inferred from homology"/>
<accession>A0A6M3ZSD9</accession>
<feature type="domain" description="Bacterial phospholipase C C-terminal" evidence="4">
    <location>
        <begin position="512"/>
        <end position="597"/>
    </location>
</feature>
<dbReference type="GO" id="GO:0016042">
    <property type="term" value="P:lipid catabolic process"/>
    <property type="evidence" value="ECO:0007669"/>
    <property type="project" value="InterPro"/>
</dbReference>
<reference evidence="5 6" key="1">
    <citation type="journal article" date="2012" name="J. Bacteriol.">
        <title>Genome sequence of the pathogenic Herbaspirillum seropedicae strain Os34, isolated from rice roots.</title>
        <authorList>
            <person name="Ye W."/>
            <person name="Ye S."/>
            <person name="Liu J."/>
            <person name="Chang S."/>
            <person name="Chen M."/>
            <person name="Zhu B."/>
            <person name="Guo L."/>
            <person name="An Q."/>
        </authorList>
    </citation>
    <scope>NUCLEOTIDE SEQUENCE [LARGE SCALE GENOMIC DNA]</scope>
    <source>
        <strain evidence="5 6">Os34</strain>
    </source>
</reference>
<dbReference type="PROSITE" id="PS51318">
    <property type="entry name" value="TAT"/>
    <property type="match status" value="1"/>
</dbReference>
<dbReference type="GO" id="GO:0034480">
    <property type="term" value="F:phosphatidylcholine phospholipase C activity"/>
    <property type="evidence" value="ECO:0007669"/>
    <property type="project" value="UniProtKB-EC"/>
</dbReference>
<dbReference type="Proteomes" id="UP000501648">
    <property type="component" value="Chromosome"/>
</dbReference>
<dbReference type="InterPro" id="IPR017767">
    <property type="entry name" value="PC-PLC"/>
</dbReference>
<dbReference type="InterPro" id="IPR007312">
    <property type="entry name" value="Phosphoesterase"/>
</dbReference>
<dbReference type="Pfam" id="PF04185">
    <property type="entry name" value="Phosphoesterase"/>
    <property type="match status" value="1"/>
</dbReference>